<dbReference type="CDD" id="cd20958">
    <property type="entry name" value="IgI_5_Dscam"/>
    <property type="match status" value="1"/>
</dbReference>
<dbReference type="InterPro" id="IPR051170">
    <property type="entry name" value="Neural/epithelial_adhesion"/>
</dbReference>
<dbReference type="SUPFAM" id="SSF48726">
    <property type="entry name" value="Immunoglobulin"/>
    <property type="match status" value="4"/>
</dbReference>
<keyword evidence="4" id="KW-0677">Repeat</keyword>
<feature type="domain" description="Ig-like" evidence="10">
    <location>
        <begin position="1"/>
        <end position="39"/>
    </location>
</feature>
<evidence type="ECO:0000256" key="5">
    <source>
        <dbReference type="ARBA" id="ARBA00022889"/>
    </source>
</evidence>
<dbReference type="Pfam" id="PF07679">
    <property type="entry name" value="I-set"/>
    <property type="match status" value="2"/>
</dbReference>
<dbReference type="GO" id="GO:0016020">
    <property type="term" value="C:membrane"/>
    <property type="evidence" value="ECO:0007669"/>
    <property type="project" value="UniProtKB-SubCell"/>
</dbReference>
<dbReference type="InterPro" id="IPR013098">
    <property type="entry name" value="Ig_I-set"/>
</dbReference>
<dbReference type="PANTHER" id="PTHR12231">
    <property type="entry name" value="CTX-RELATED TYPE I TRANSMEMBRANE PROTEIN"/>
    <property type="match status" value="1"/>
</dbReference>
<feature type="domain" description="Ig-like" evidence="10">
    <location>
        <begin position="145"/>
        <end position="229"/>
    </location>
</feature>
<evidence type="ECO:0000256" key="2">
    <source>
        <dbReference type="ARBA" id="ARBA00022692"/>
    </source>
</evidence>
<dbReference type="CDD" id="cd20956">
    <property type="entry name" value="IgI_4_Dscam"/>
    <property type="match status" value="1"/>
</dbReference>
<dbReference type="GO" id="GO:0043005">
    <property type="term" value="C:neuron projection"/>
    <property type="evidence" value="ECO:0007669"/>
    <property type="project" value="TreeGrafter"/>
</dbReference>
<sequence length="312" mass="34325">MKHHDSTLRIESVKKEDKGMYQCFIRNDQESAGASAELKLGGRFEPPQIRHSFGEQTLRSGPSLRLKCVASGNPTPDIAWLLDGEKLTSGERLQIGQFVTAEGNVESHLNISSVHTNDGGLYSCIASSKVGSASHSSRVNVYGLPYVRPMKKRPVVAGDTLIAHCPVAGYPIDSIVWERDGRVLPINRKQKVFPNGTLVIENVERMSDQATYTCVAKNSQGYSARGTLELQVMVPPHIVPFEAEEQIFAGESVQLTCHVSKGDTPLAITWSFHGEELSSHQGITTTKIGERTSVDFISCNSEPQWRIFVSRC</sequence>
<dbReference type="EMBL" id="GDQN01010141">
    <property type="protein sequence ID" value="JAT80913.1"/>
    <property type="molecule type" value="Transcribed_RNA"/>
</dbReference>
<evidence type="ECO:0000256" key="9">
    <source>
        <dbReference type="ARBA" id="ARBA00023319"/>
    </source>
</evidence>
<dbReference type="GO" id="GO:0007155">
    <property type="term" value="P:cell adhesion"/>
    <property type="evidence" value="ECO:0007669"/>
    <property type="project" value="UniProtKB-KW"/>
</dbReference>
<name>A0A1E1W1R7_PECGO</name>
<protein>
    <recommendedName>
        <fullName evidence="10">Ig-like domain-containing protein</fullName>
    </recommendedName>
</protein>
<keyword evidence="8" id="KW-1015">Disulfide bond</keyword>
<evidence type="ECO:0000256" key="3">
    <source>
        <dbReference type="ARBA" id="ARBA00022729"/>
    </source>
</evidence>
<keyword evidence="6" id="KW-1133">Transmembrane helix</keyword>
<reference evidence="11" key="1">
    <citation type="submission" date="2015-09" db="EMBL/GenBank/DDBJ databases">
        <title>De novo assembly of Pectinophora gossypiella (Pink Bollworm) gut transcriptome.</title>
        <authorList>
            <person name="Tassone E.E."/>
        </authorList>
    </citation>
    <scope>NUCLEOTIDE SEQUENCE</scope>
</reference>
<dbReference type="SMART" id="SM00408">
    <property type="entry name" value="IGc2"/>
    <property type="match status" value="2"/>
</dbReference>
<dbReference type="OrthoDB" id="5982258at2759"/>
<dbReference type="InterPro" id="IPR013783">
    <property type="entry name" value="Ig-like_fold"/>
</dbReference>
<keyword evidence="2" id="KW-0812">Transmembrane</keyword>
<keyword evidence="9" id="KW-0393">Immunoglobulin domain</keyword>
<dbReference type="Pfam" id="PF13927">
    <property type="entry name" value="Ig_3"/>
    <property type="match status" value="1"/>
</dbReference>
<comment type="subcellular location">
    <subcellularLocation>
        <location evidence="1">Membrane</location>
        <topology evidence="1">Single-pass membrane protein</topology>
    </subcellularLocation>
</comment>
<dbReference type="InterPro" id="IPR003599">
    <property type="entry name" value="Ig_sub"/>
</dbReference>
<dbReference type="InterPro" id="IPR007110">
    <property type="entry name" value="Ig-like_dom"/>
</dbReference>
<evidence type="ECO:0000313" key="13">
    <source>
        <dbReference type="EMBL" id="JAT84001.1"/>
    </source>
</evidence>
<evidence type="ECO:0000256" key="7">
    <source>
        <dbReference type="ARBA" id="ARBA00023136"/>
    </source>
</evidence>
<keyword evidence="5" id="KW-0130">Cell adhesion</keyword>
<feature type="domain" description="Ig-like" evidence="10">
    <location>
        <begin position="47"/>
        <end position="140"/>
    </location>
</feature>
<accession>A0A1E1W1R7</accession>
<dbReference type="EMBL" id="GDQN01009335">
    <property type="protein sequence ID" value="JAT81719.1"/>
    <property type="molecule type" value="Transcribed_RNA"/>
</dbReference>
<evidence type="ECO:0000256" key="1">
    <source>
        <dbReference type="ARBA" id="ARBA00004167"/>
    </source>
</evidence>
<dbReference type="FunFam" id="2.60.40.10:FF:000017">
    <property type="entry name" value="Down syndrome cell adhesion molecule b"/>
    <property type="match status" value="1"/>
</dbReference>
<dbReference type="GO" id="GO:0048812">
    <property type="term" value="P:neuron projection morphogenesis"/>
    <property type="evidence" value="ECO:0007669"/>
    <property type="project" value="UniProtKB-ARBA"/>
</dbReference>
<dbReference type="InterPro" id="IPR003598">
    <property type="entry name" value="Ig_sub2"/>
</dbReference>
<evidence type="ECO:0000313" key="11">
    <source>
        <dbReference type="EMBL" id="JAT80913.1"/>
    </source>
</evidence>
<dbReference type="AlphaFoldDB" id="A0A1E1W1R7"/>
<dbReference type="InterPro" id="IPR036179">
    <property type="entry name" value="Ig-like_dom_sf"/>
</dbReference>
<evidence type="ECO:0000259" key="10">
    <source>
        <dbReference type="PROSITE" id="PS50835"/>
    </source>
</evidence>
<evidence type="ECO:0000256" key="8">
    <source>
        <dbReference type="ARBA" id="ARBA00023157"/>
    </source>
</evidence>
<dbReference type="FunFam" id="2.60.40.10:FF:000308">
    <property type="entry name" value="Down syndrome cell adhesion molecule, isoform D"/>
    <property type="match status" value="1"/>
</dbReference>
<keyword evidence="3" id="KW-0732">Signal</keyword>
<dbReference type="PANTHER" id="PTHR12231:SF253">
    <property type="entry name" value="DPR-INTERACTING PROTEIN ETA, ISOFORM B-RELATED"/>
    <property type="match status" value="1"/>
</dbReference>
<dbReference type="SMART" id="SM00409">
    <property type="entry name" value="IG"/>
    <property type="match status" value="2"/>
</dbReference>
<dbReference type="EMBL" id="GDQN01007053">
    <property type="protein sequence ID" value="JAT84001.1"/>
    <property type="molecule type" value="Transcribed_RNA"/>
</dbReference>
<evidence type="ECO:0000313" key="12">
    <source>
        <dbReference type="EMBL" id="JAT81719.1"/>
    </source>
</evidence>
<evidence type="ECO:0000256" key="6">
    <source>
        <dbReference type="ARBA" id="ARBA00022989"/>
    </source>
</evidence>
<feature type="domain" description="Ig-like" evidence="10">
    <location>
        <begin position="236"/>
        <end position="299"/>
    </location>
</feature>
<evidence type="ECO:0000256" key="4">
    <source>
        <dbReference type="ARBA" id="ARBA00022737"/>
    </source>
</evidence>
<proteinExistence type="predicted"/>
<dbReference type="PROSITE" id="PS50835">
    <property type="entry name" value="IG_LIKE"/>
    <property type="match status" value="4"/>
</dbReference>
<organism evidence="11">
    <name type="scientific">Pectinophora gossypiella</name>
    <name type="common">Cotton pink bollworm</name>
    <name type="synonym">Depressaria gossypiella</name>
    <dbReference type="NCBI Taxonomy" id="13191"/>
    <lineage>
        <taxon>Eukaryota</taxon>
        <taxon>Metazoa</taxon>
        <taxon>Ecdysozoa</taxon>
        <taxon>Arthropoda</taxon>
        <taxon>Hexapoda</taxon>
        <taxon>Insecta</taxon>
        <taxon>Pterygota</taxon>
        <taxon>Neoptera</taxon>
        <taxon>Endopterygota</taxon>
        <taxon>Lepidoptera</taxon>
        <taxon>Glossata</taxon>
        <taxon>Ditrysia</taxon>
        <taxon>Gelechioidea</taxon>
        <taxon>Gelechiidae</taxon>
        <taxon>Apatetrinae</taxon>
        <taxon>Pectinophora</taxon>
    </lineage>
</organism>
<gene>
    <name evidence="11" type="ORF">g.11234</name>
    <name evidence="13" type="ORF">g.11239</name>
    <name evidence="12" type="ORF">g.11242</name>
</gene>
<dbReference type="Gene3D" id="2.60.40.10">
    <property type="entry name" value="Immunoglobulins"/>
    <property type="match status" value="4"/>
</dbReference>
<keyword evidence="7" id="KW-0472">Membrane</keyword>